<feature type="region of interest" description="Disordered" evidence="1">
    <location>
        <begin position="128"/>
        <end position="169"/>
    </location>
</feature>
<dbReference type="Proteomes" id="UP000054383">
    <property type="component" value="Unassembled WGS sequence"/>
</dbReference>
<evidence type="ECO:0000256" key="1">
    <source>
        <dbReference type="SAM" id="MobiDB-lite"/>
    </source>
</evidence>
<feature type="compositionally biased region" description="Low complexity" evidence="1">
    <location>
        <begin position="411"/>
        <end position="425"/>
    </location>
</feature>
<gene>
    <name evidence="3" type="ORF">PISL3812_01335</name>
</gene>
<dbReference type="Pfam" id="PF12763">
    <property type="entry name" value="EH"/>
    <property type="match status" value="1"/>
</dbReference>
<dbReference type="EMBL" id="CVMT01000001">
    <property type="protein sequence ID" value="CRG83986.1"/>
    <property type="molecule type" value="Genomic_DNA"/>
</dbReference>
<reference evidence="3 4" key="1">
    <citation type="submission" date="2015-04" db="EMBL/GenBank/DDBJ databases">
        <authorList>
            <person name="Syromyatnikov M.Y."/>
            <person name="Popov V.N."/>
        </authorList>
    </citation>
    <scope>NUCLEOTIDE SEQUENCE [LARGE SCALE GENOMIC DNA]</scope>
    <source>
        <strain evidence="3">WF-38-12</strain>
    </source>
</reference>
<feature type="compositionally biased region" description="Basic residues" evidence="1">
    <location>
        <begin position="529"/>
        <end position="541"/>
    </location>
</feature>
<feature type="compositionally biased region" description="Basic and acidic residues" evidence="1">
    <location>
        <begin position="147"/>
        <end position="158"/>
    </location>
</feature>
<dbReference type="InterPro" id="IPR011992">
    <property type="entry name" value="EF-hand-dom_pair"/>
</dbReference>
<dbReference type="OMA" id="PRPGMAN"/>
<dbReference type="SUPFAM" id="SSF47473">
    <property type="entry name" value="EF-hand"/>
    <property type="match status" value="1"/>
</dbReference>
<organism evidence="3 4">
    <name type="scientific">Talaromyces islandicus</name>
    <name type="common">Penicillium islandicum</name>
    <dbReference type="NCBI Taxonomy" id="28573"/>
    <lineage>
        <taxon>Eukaryota</taxon>
        <taxon>Fungi</taxon>
        <taxon>Dikarya</taxon>
        <taxon>Ascomycota</taxon>
        <taxon>Pezizomycotina</taxon>
        <taxon>Eurotiomycetes</taxon>
        <taxon>Eurotiomycetidae</taxon>
        <taxon>Eurotiales</taxon>
        <taxon>Trichocomaceae</taxon>
        <taxon>Talaromyces</taxon>
        <taxon>Talaromyces sect. Islandici</taxon>
    </lineage>
</organism>
<dbReference type="Gene3D" id="1.10.238.10">
    <property type="entry name" value="EF-hand"/>
    <property type="match status" value="1"/>
</dbReference>
<feature type="compositionally biased region" description="Basic and acidic residues" evidence="1">
    <location>
        <begin position="235"/>
        <end position="253"/>
    </location>
</feature>
<feature type="compositionally biased region" description="Basic and acidic residues" evidence="1">
    <location>
        <begin position="514"/>
        <end position="528"/>
    </location>
</feature>
<feature type="region of interest" description="Disordered" evidence="1">
    <location>
        <begin position="177"/>
        <end position="196"/>
    </location>
</feature>
<dbReference type="PROSITE" id="PS50031">
    <property type="entry name" value="EH"/>
    <property type="match status" value="1"/>
</dbReference>
<dbReference type="OrthoDB" id="10045710at2759"/>
<evidence type="ECO:0000259" key="2">
    <source>
        <dbReference type="PROSITE" id="PS50031"/>
    </source>
</evidence>
<feature type="compositionally biased region" description="Polar residues" evidence="1">
    <location>
        <begin position="177"/>
        <end position="188"/>
    </location>
</feature>
<feature type="region of interest" description="Disordered" evidence="1">
    <location>
        <begin position="208"/>
        <end position="271"/>
    </location>
</feature>
<feature type="region of interest" description="Disordered" evidence="1">
    <location>
        <begin position="315"/>
        <end position="446"/>
    </location>
</feature>
<keyword evidence="4" id="KW-1185">Reference proteome</keyword>
<name>A0A0U1LLV1_TALIS</name>
<feature type="compositionally biased region" description="Low complexity" evidence="1">
    <location>
        <begin position="128"/>
        <end position="137"/>
    </location>
</feature>
<feature type="compositionally biased region" description="Low complexity" evidence="1">
    <location>
        <begin position="208"/>
        <end position="217"/>
    </location>
</feature>
<protein>
    <submittedName>
        <fullName evidence="3">Increased rDNA silencing protein 4</fullName>
    </submittedName>
</protein>
<dbReference type="InterPro" id="IPR000261">
    <property type="entry name" value="EH_dom"/>
</dbReference>
<feature type="region of interest" description="Disordered" evidence="1">
    <location>
        <begin position="463"/>
        <end position="548"/>
    </location>
</feature>
<dbReference type="SMART" id="SM00027">
    <property type="entry name" value="EH"/>
    <property type="match status" value="1"/>
</dbReference>
<sequence length="677" mass="73806">MSSSRSGGCEEAFTDQKSFAYTLFYYYYYDLRAKTVVRVSAYPTAADDDTLSEYPGPAPDKTTFESTSVTALTWLALDGVSNAFMSGGTGSLVLDGQSTAQRALKNAQEMAALQGANIAFSAHKLQSDSSNVSHNSSKATRAVVSADRTKRAERHSEDDNGSDMPEDGFVTDRIKQFSKTSTPASMRSPNRGGHLAAKDASIPIQAASLAAARSASRTPQSARPTPSVSPIRIHPTGEPKDGIPRTPKVERSPSRISKPLPAPVPVRKPQGVVDSLAKITDEDKYRASSASSTQWSSPTLAVETTRALRSPTVRKVVNDRPSSAVSTHVPVEKPSNPPIPTRKEVQSGRHDRKPAPAVPKPRRTATVTDEEPPKPALPPRTATLSLEDDGHTSSSSAAEEKTNSSRRRVRSTSVSTRSSHNTSSSDQVRVPNHAQGSARPGASDANRMSTAALADAIVASSLASSRAVSPLKVPPPPLPPNRRARSRSLLHPTDMFKGEPQRKTPSPPKGLRQTLRDPSKSDDEEAKRRGGRHLIRHHPHKYHEGDRKRWRQEIPERERKRYEGVWAANKGLCVPPQAVMSQLFPLLPSSVVLSDMVVHLVVRDIWSRSRLPSYTLEGIWNLVDHYGIGLLSREEFVVGLWLIDQSLKGHKIPLKVPDSVWESVRHAPGLKIPSSFE</sequence>
<dbReference type="STRING" id="28573.A0A0U1LLV1"/>
<proteinExistence type="predicted"/>
<evidence type="ECO:0000313" key="3">
    <source>
        <dbReference type="EMBL" id="CRG83986.1"/>
    </source>
</evidence>
<feature type="domain" description="EH" evidence="2">
    <location>
        <begin position="576"/>
        <end position="667"/>
    </location>
</feature>
<evidence type="ECO:0000313" key="4">
    <source>
        <dbReference type="Proteomes" id="UP000054383"/>
    </source>
</evidence>
<accession>A0A0U1LLV1</accession>
<dbReference type="AlphaFoldDB" id="A0A0U1LLV1"/>
<feature type="compositionally biased region" description="Polar residues" evidence="1">
    <location>
        <begin position="218"/>
        <end position="228"/>
    </location>
</feature>